<dbReference type="Pfam" id="PF00078">
    <property type="entry name" value="RVT_1"/>
    <property type="match status" value="1"/>
</dbReference>
<sequence length="324" mass="37100">MEAERDLNLQRVVRDLNLQQRKKGLHAPLVSHMPARTEQKLASAVMTYFEDRVCRNENHLAAGNLALISMPEKQWKVGDLDVNKELSVCQRDKLRAVLPQYFDRFAFENSQLGKYSGFEVEIKTQDEIPVHKPPYRVSMGQREIIEKQVQQMLDSGVIEHSKSPYASPVVLVKKPDDTWRFCVDFRNLNKKVIADSYLIPRIEDLLMYLGKAKCFASLDLISGYWQMVVAEKDRSKTAFVTPSGIFEFTVVPYGLKTSQANFQRIMDTVLAGIKYGNAIIYVDDVVVYGETFEEFCNALRDVLNRFREANLMVKSSNVALVTNQ</sequence>
<evidence type="ECO:0000313" key="2">
    <source>
        <dbReference type="EMBL" id="GBP32290.1"/>
    </source>
</evidence>
<dbReference type="CDD" id="cd01647">
    <property type="entry name" value="RT_LTR"/>
    <property type="match status" value="1"/>
</dbReference>
<organism evidence="2 3">
    <name type="scientific">Eumeta variegata</name>
    <name type="common">Bagworm moth</name>
    <name type="synonym">Eumeta japonica</name>
    <dbReference type="NCBI Taxonomy" id="151549"/>
    <lineage>
        <taxon>Eukaryota</taxon>
        <taxon>Metazoa</taxon>
        <taxon>Ecdysozoa</taxon>
        <taxon>Arthropoda</taxon>
        <taxon>Hexapoda</taxon>
        <taxon>Insecta</taxon>
        <taxon>Pterygota</taxon>
        <taxon>Neoptera</taxon>
        <taxon>Endopterygota</taxon>
        <taxon>Lepidoptera</taxon>
        <taxon>Glossata</taxon>
        <taxon>Ditrysia</taxon>
        <taxon>Tineoidea</taxon>
        <taxon>Psychidae</taxon>
        <taxon>Oiketicinae</taxon>
        <taxon>Eumeta</taxon>
    </lineage>
</organism>
<dbReference type="OrthoDB" id="6783748at2759"/>
<dbReference type="EMBL" id="BGZK01000257">
    <property type="protein sequence ID" value="GBP32290.1"/>
    <property type="molecule type" value="Genomic_DNA"/>
</dbReference>
<dbReference type="STRING" id="151549.A0A4C1V197"/>
<feature type="domain" description="Reverse transcriptase" evidence="1">
    <location>
        <begin position="153"/>
        <end position="324"/>
    </location>
</feature>
<dbReference type="Gene3D" id="3.30.70.270">
    <property type="match status" value="1"/>
</dbReference>
<dbReference type="GO" id="GO:0071897">
    <property type="term" value="P:DNA biosynthetic process"/>
    <property type="evidence" value="ECO:0007669"/>
    <property type="project" value="UniProtKB-ARBA"/>
</dbReference>
<keyword evidence="3" id="KW-1185">Reference proteome</keyword>
<protein>
    <recommendedName>
        <fullName evidence="1">Reverse transcriptase domain-containing protein</fullName>
    </recommendedName>
</protein>
<dbReference type="InterPro" id="IPR043128">
    <property type="entry name" value="Rev_trsase/Diguanyl_cyclase"/>
</dbReference>
<comment type="caution">
    <text evidence="2">The sequence shown here is derived from an EMBL/GenBank/DDBJ whole genome shotgun (WGS) entry which is preliminary data.</text>
</comment>
<proteinExistence type="predicted"/>
<evidence type="ECO:0000313" key="3">
    <source>
        <dbReference type="Proteomes" id="UP000299102"/>
    </source>
</evidence>
<dbReference type="PROSITE" id="PS50878">
    <property type="entry name" value="RT_POL"/>
    <property type="match status" value="1"/>
</dbReference>
<dbReference type="Gene3D" id="3.10.10.10">
    <property type="entry name" value="HIV Type 1 Reverse Transcriptase, subunit A, domain 1"/>
    <property type="match status" value="1"/>
</dbReference>
<accession>A0A4C1V197</accession>
<dbReference type="PANTHER" id="PTHR24559">
    <property type="entry name" value="TRANSPOSON TY3-I GAG-POL POLYPROTEIN"/>
    <property type="match status" value="1"/>
</dbReference>
<reference evidence="2 3" key="1">
    <citation type="journal article" date="2019" name="Commun. Biol.">
        <title>The bagworm genome reveals a unique fibroin gene that provides high tensile strength.</title>
        <authorList>
            <person name="Kono N."/>
            <person name="Nakamura H."/>
            <person name="Ohtoshi R."/>
            <person name="Tomita M."/>
            <person name="Numata K."/>
            <person name="Arakawa K."/>
        </authorList>
    </citation>
    <scope>NUCLEOTIDE SEQUENCE [LARGE SCALE GENOMIC DNA]</scope>
</reference>
<name>A0A4C1V197_EUMVA</name>
<dbReference type="InterPro" id="IPR000477">
    <property type="entry name" value="RT_dom"/>
</dbReference>
<gene>
    <name evidence="2" type="ORF">EVAR_86122_1</name>
</gene>
<dbReference type="Proteomes" id="UP000299102">
    <property type="component" value="Unassembled WGS sequence"/>
</dbReference>
<evidence type="ECO:0000259" key="1">
    <source>
        <dbReference type="PROSITE" id="PS50878"/>
    </source>
</evidence>
<dbReference type="PANTHER" id="PTHR24559:SF444">
    <property type="entry name" value="REVERSE TRANSCRIPTASE DOMAIN-CONTAINING PROTEIN"/>
    <property type="match status" value="1"/>
</dbReference>
<dbReference type="InterPro" id="IPR043502">
    <property type="entry name" value="DNA/RNA_pol_sf"/>
</dbReference>
<dbReference type="InterPro" id="IPR053134">
    <property type="entry name" value="RNA-dir_DNA_polymerase"/>
</dbReference>
<dbReference type="AlphaFoldDB" id="A0A4C1V197"/>
<dbReference type="SUPFAM" id="SSF56672">
    <property type="entry name" value="DNA/RNA polymerases"/>
    <property type="match status" value="1"/>
</dbReference>